<dbReference type="InterPro" id="IPR015845">
    <property type="entry name" value="Mas1"/>
</dbReference>
<dbReference type="CDD" id="cd07067">
    <property type="entry name" value="HP_PGM_like"/>
    <property type="match status" value="1"/>
</dbReference>
<evidence type="ECO:0000256" key="1">
    <source>
        <dbReference type="RuleBase" id="RU000363"/>
    </source>
</evidence>
<dbReference type="InterPro" id="IPR036291">
    <property type="entry name" value="NAD(P)-bd_dom_sf"/>
</dbReference>
<dbReference type="InterPro" id="IPR002347">
    <property type="entry name" value="SDR_fam"/>
</dbReference>
<gene>
    <name evidence="2" type="ORF">RRH01S_12_00850</name>
</gene>
<reference evidence="2 3" key="1">
    <citation type="submission" date="2014-05" db="EMBL/GenBank/DDBJ databases">
        <title>Whole genome shotgun sequence of Rhizobium rhizogenes NBRC 13257.</title>
        <authorList>
            <person name="Katano-Makiyama Y."/>
            <person name="Hosoyama A."/>
            <person name="Hashimoto M."/>
            <person name="Hosoyama Y."/>
            <person name="Noguchi M."/>
            <person name="Tsuchikane K."/>
            <person name="Kimura A."/>
            <person name="Ohji S."/>
            <person name="Ichikawa N."/>
            <person name="Yamazoe A."/>
            <person name="Fujita N."/>
        </authorList>
    </citation>
    <scope>NUCLEOTIDE SEQUENCE [LARGE SCALE GENOMIC DNA]</scope>
    <source>
        <strain evidence="2 3">NBRC 13257</strain>
    </source>
</reference>
<organism evidence="2 3">
    <name type="scientific">Rhizobium rhizogenes NBRC 13257</name>
    <dbReference type="NCBI Taxonomy" id="1220581"/>
    <lineage>
        <taxon>Bacteria</taxon>
        <taxon>Pseudomonadati</taxon>
        <taxon>Pseudomonadota</taxon>
        <taxon>Alphaproteobacteria</taxon>
        <taxon>Hyphomicrobiales</taxon>
        <taxon>Rhizobiaceae</taxon>
        <taxon>Rhizobium/Agrobacterium group</taxon>
        <taxon>Rhizobium</taxon>
    </lineage>
</organism>
<comment type="similarity">
    <text evidence="1">Belongs to the short-chain dehydrogenases/reductases (SDR) family.</text>
</comment>
<accession>A0AA87QIK3</accession>
<dbReference type="Pfam" id="PF00106">
    <property type="entry name" value="adh_short"/>
    <property type="match status" value="1"/>
</dbReference>
<dbReference type="PRINTS" id="PR00081">
    <property type="entry name" value="GDHRDH"/>
</dbReference>
<dbReference type="SUPFAM" id="SSF51735">
    <property type="entry name" value="NAD(P)-binding Rossmann-fold domains"/>
    <property type="match status" value="1"/>
</dbReference>
<protein>
    <recommendedName>
        <fullName evidence="4">Agropine synthesis reductase</fullName>
    </recommendedName>
</protein>
<dbReference type="Gene3D" id="3.40.50.1240">
    <property type="entry name" value="Phosphoglycerate mutase-like"/>
    <property type="match status" value="1"/>
</dbReference>
<proteinExistence type="inferred from homology"/>
<sequence length="430" mass="47583">MPISLEYLGPAQAPASVGDFYFLRHGKTDLNEKEVFVQGEKHWGVQGAGTNIGLNETGKRQAVLAGNVLRKLPISSVVCSPLLRAIQTAVIANIGCLCFEIDDDLKERDFGKHEGGYGPLKMFEENYPDTENTELFSMRVAKALAHAETENTLFVSHGGVLRVVAALLGVELTKEHTDNGRVLHFRRGCPQWTVEIHQSPVILISGPSRGIGKAIAENLIAHGYRMSLGARRVKDLESAFGPQSEWLHYARFDAEDNDTMAAWVTAAVEKFGRIDGLINNAGCGEPVNLEKDIDYKQFHRQWHINCVAPLRMTELCLPYLCETGSGRVVNINSMSGQRVLNPFVGYNMTKHALGGLTKTTQHVGWDRGVRAIDICPGFVATEMSAWTDLISSNDMIQPNDIANLVREAIERPNRAYVPRSEVMCMKESIH</sequence>
<name>A0AA87QIK3_RHIRH</name>
<evidence type="ECO:0000313" key="2">
    <source>
        <dbReference type="EMBL" id="GAJ95528.1"/>
    </source>
</evidence>
<dbReference type="PANTHER" id="PTHR43975">
    <property type="entry name" value="ZGC:101858"/>
    <property type="match status" value="1"/>
</dbReference>
<dbReference type="InterPro" id="IPR020904">
    <property type="entry name" value="Sc_DH/Rdtase_CS"/>
</dbReference>
<dbReference type="Proteomes" id="UP000026941">
    <property type="component" value="Unassembled WGS sequence"/>
</dbReference>
<dbReference type="SMART" id="SM00855">
    <property type="entry name" value="PGAM"/>
    <property type="match status" value="1"/>
</dbReference>
<dbReference type="InterPro" id="IPR029033">
    <property type="entry name" value="His_PPase_superfam"/>
</dbReference>
<dbReference type="Gene3D" id="3.40.50.720">
    <property type="entry name" value="NAD(P)-binding Rossmann-like Domain"/>
    <property type="match status" value="1"/>
</dbReference>
<dbReference type="EMBL" id="BAYX01000012">
    <property type="protein sequence ID" value="GAJ95528.1"/>
    <property type="molecule type" value="Genomic_DNA"/>
</dbReference>
<dbReference type="SUPFAM" id="SSF53254">
    <property type="entry name" value="Phosphoglycerate mutase-like"/>
    <property type="match status" value="1"/>
</dbReference>
<dbReference type="AlphaFoldDB" id="A0AA87QIK3"/>
<dbReference type="PROSITE" id="PS00061">
    <property type="entry name" value="ADH_SHORT"/>
    <property type="match status" value="1"/>
</dbReference>
<dbReference type="GO" id="GO:0016491">
    <property type="term" value="F:oxidoreductase activity"/>
    <property type="evidence" value="ECO:0007669"/>
    <property type="project" value="InterPro"/>
</dbReference>
<dbReference type="PIRSF" id="PIRSF036951">
    <property type="entry name" value="Mas1"/>
    <property type="match status" value="1"/>
</dbReference>
<dbReference type="PANTHER" id="PTHR43975:SF2">
    <property type="entry name" value="EG:BACR7A4.14 PROTEIN-RELATED"/>
    <property type="match status" value="1"/>
</dbReference>
<dbReference type="InterPro" id="IPR013078">
    <property type="entry name" value="His_Pase_superF_clade-1"/>
</dbReference>
<evidence type="ECO:0008006" key="4">
    <source>
        <dbReference type="Google" id="ProtNLM"/>
    </source>
</evidence>
<dbReference type="CDD" id="cd08932">
    <property type="entry name" value="HetN_like_SDR_c"/>
    <property type="match status" value="1"/>
</dbReference>
<dbReference type="Pfam" id="PF00300">
    <property type="entry name" value="His_Phos_1"/>
    <property type="match status" value="1"/>
</dbReference>
<dbReference type="RefSeq" id="WP_052365245.1">
    <property type="nucleotide sequence ID" value="NZ_BAYX01000012.1"/>
</dbReference>
<evidence type="ECO:0000313" key="3">
    <source>
        <dbReference type="Proteomes" id="UP000026941"/>
    </source>
</evidence>
<dbReference type="SMR" id="A0AA87QIK3"/>
<comment type="caution">
    <text evidence="2">The sequence shown here is derived from an EMBL/GenBank/DDBJ whole genome shotgun (WGS) entry which is preliminary data.</text>
</comment>
<dbReference type="PRINTS" id="PR00080">
    <property type="entry name" value="SDRFAMILY"/>
</dbReference>